<feature type="transmembrane region" description="Helical" evidence="38">
    <location>
        <begin position="260"/>
        <end position="283"/>
    </location>
</feature>
<feature type="transmembrane region" description="Helical" evidence="38">
    <location>
        <begin position="289"/>
        <end position="310"/>
    </location>
</feature>
<dbReference type="Pfam" id="PF00078">
    <property type="entry name" value="RVT_1"/>
    <property type="match status" value="1"/>
</dbReference>
<dbReference type="FunFam" id="1.20.58.390:FF:000007">
    <property type="entry name" value="Neuronal acetylcholine receptor subunit alpha-7"/>
    <property type="match status" value="1"/>
</dbReference>
<dbReference type="Gene3D" id="3.30.420.10">
    <property type="entry name" value="Ribonuclease H-like superfamily/Ribonuclease H"/>
    <property type="match status" value="2"/>
</dbReference>
<dbReference type="PRINTS" id="PR00252">
    <property type="entry name" value="NRIONCHANNEL"/>
</dbReference>
<feature type="domain" description="RNase H type-1" evidence="43">
    <location>
        <begin position="1560"/>
        <end position="1709"/>
    </location>
</feature>
<dbReference type="PANTHER" id="PTHR33064">
    <property type="entry name" value="POL PROTEIN"/>
    <property type="match status" value="1"/>
</dbReference>
<dbReference type="SUPFAM" id="SSF103473">
    <property type="entry name" value="MFS general substrate transporter"/>
    <property type="match status" value="1"/>
</dbReference>
<dbReference type="PROSITE" id="PS50994">
    <property type="entry name" value="INTEGRASE"/>
    <property type="match status" value="1"/>
</dbReference>
<keyword evidence="22" id="KW-0675">Receptor</keyword>
<feature type="domain" description="Peptidase A2" evidence="41">
    <location>
        <begin position="978"/>
        <end position="1046"/>
    </location>
</feature>
<dbReference type="InterPro" id="IPR036397">
    <property type="entry name" value="RNaseH_sf"/>
</dbReference>
<dbReference type="SUPFAM" id="SSF56672">
    <property type="entry name" value="DNA/RNA polymerases"/>
    <property type="match status" value="1"/>
</dbReference>
<dbReference type="GO" id="GO:0003723">
    <property type="term" value="F:RNA binding"/>
    <property type="evidence" value="ECO:0007669"/>
    <property type="project" value="UniProtKB-KW"/>
</dbReference>
<dbReference type="PRINTS" id="PR00254">
    <property type="entry name" value="NICOTINICR"/>
</dbReference>
<dbReference type="Gene3D" id="1.20.58.390">
    <property type="entry name" value="Neurotransmitter-gated ion-channel transmembrane domain"/>
    <property type="match status" value="2"/>
</dbReference>
<gene>
    <name evidence="45" type="ORF">DUI87_00671</name>
</gene>
<evidence type="ECO:0000256" key="22">
    <source>
        <dbReference type="ARBA" id="ARBA00023170"/>
    </source>
</evidence>
<evidence type="ECO:0000256" key="4">
    <source>
        <dbReference type="ARBA" id="ARBA00022448"/>
    </source>
</evidence>
<sequence>MEGAEGASLLGERSPEPPARFKTYRRRWFLLAVVCLLNCSNAMLWLTFAPVADKTATYFHISLEMVNWLSMVYLLISIPFGLVATWVLDSVGLRCAKAVLLAHGQVGIHQDPLATPPLVFLCRAAFQLVSLKGYWSSVAVPLSGSTDISSASHSSQCHIICKLAVGALCLIIQLGIYAVPAVTACALATLGIHEKVPPSPPSASATNSNSQPFFTGLKMLLRNKPYIILAVCFGGGIGMFTCFSALLEQILCEKGYSNDFAGLNGALFTVCGLLGAFLLGMYVDRTRKFIESTKISFCLSALASIMFAVTSRFRHQAITLAITSSLFGFFGFAIYPIAMELAVECSYPVGEGTSTGLIFVASQIEGVILMILLQALTVRVSEDPFSTCALDQDGALDWTRYHALGNDTIVSGIALWQKNWQRKFIKVLRSFPTMYGSWLWLFTLFAGRGAEDEALQSFVSFFSSESVKSLLENVEFPLSVKETIFLVCHLVSLLYTVCSFSRIWAEISRGADKTPDPGRGNHEWCGEWEDMGQLLKEFSDPVVWDFPREQIQNPVELGKYLKERYHDGSKGEKMAAVSWALAYAYRTLLETVGQQTEAGGKGYKSTATPVTQATVNTPVMKPAARLEPEPELAAKADSKPKPLAVAPAKKHTVKTDRPVDDDDPREGPSPKSEAKASSAGSEANIDSFSLKDLRGLRKDYRRQPDESIISWLVRLWDAAGEATILDGTEARHLGSLSHDPVIDQEMMREASPCSLWIRVLGSVAERYLCADDLYMQQTPWKTIEQGIQRLREMAVAEMVFSDDINTRNPDLVSCTSVMWRKLIQLGPLEYASALAVMKREDMEETVLDMAKKLRAYADAVHGPTHARIAAVETRLQKLEDKIDENHKKLREEIREDLLQISAVQIRGSGSQRRCSPARERGYTPRAELWFFLRDCGENMNRWDGKSTAALAQRVEARENRVFWTVWIRWPGTSEPQKYEALVDTGAQCTLLPSRHVGEESVSIAGVTGGSQEFTLVEADVSLTGNEWKRHPIVIGPEAPCILGIDFLRNGYFKDPKGFRWAFGIVAVESEGVKQLNTLPGLSEDPSAVGLLKVEEQQVPIATSIVHRRQYRTTRDAVIPIHKMIRELESQGVVSKTHSPFNSPIWPVRKPDGEWRLTVEYRALNEVTPPLSAAVPDMLELQYELESKAAKWYATIDIANAFFSIPLAAECRPQFAFTWRGVQYTWNRLPQGWKHSPTICHGLIQAALEKGEAPEHLQYIDDIIVWGNTAAEVFEKGKKIIQILLGAGFAIKKSKVKGPAHEIQFLGIKWQDGRRQIPTEVINKITAMSPPTNKKETQAFLGAIGFWRMHIPEYSQIVSPLYLVTRKKNNFHWGPEQQQAFAQIKQEIAHAVALGPVRTGPDVKNVLYSAAGNNGLSWSLWQKVPGETRGRPLGFWSRSYRGSEANYTPTEKEILAAYEGVQAASEVIGTETQLLLAPRLPVLGWMFKGEVPSTHHATDATWSKWIALITQRARMGKLNRPGILEIITNWPEGENFGLTDEEQEQVTRAEEAPPYNQLPAEETHYALFTDGSCRIVGMNRKWKAAVWSPTRQVAEATEGEGGSSQLAELKAVQLALDIAEREGWPRLYLYTDSWMVANALWGWLRRWKEANWQRGGKPIWAAKEWKDIATRVERLPVKVRHVDAHIPKSRANEEHRNNEQVDRAAKIEVSKIDLDWEHKGELFLAQWAHDASGHQGRDATYKWARDRGVDLTMDSISQVIHDCETCAAIKQAKRVKPLWYGGRWSKYKYGEAWQIDYITLPQTRQGKRYVLTMVEATTGWLETYPVPHATARNTILGLEKQVLWRHGTPERIESDNGTHFKNSLINTWAREHGIEWVYHIPYHAPAAGKVERHNALLKTQLKALGGGSFKNWEQHLAKATWLVNTRGSTNRAGPAQAEPLHTIDGDKVPVVHARVSQQGESQRRLYRELLRNYNRLERPVVNDSQPLIVELQLSLLQIIDVDEKNQVLITNAWLQMTWVDVYLSWDQYEYPGVQNLRFPADQIWVPDILLYNSADERFDATFHTNVLVNYSGSCQYIPPGILKSTCYIDVRWFPFDVQKCDLKFGSWTHSGWLIDLQMLEADISNYISNGEWDLVGVPGKRNEMYYECCKEPYPDVTYTITMRRRTLYYGLNLLIPCVLISGLALLVFLLPADSGEKISLGITVLLSLTVFMLLVAEIMPATSDSVPLIAQYFASIMVIVGLSVVVTVLVLQFHHHDPQAGKMPKWVRVILLNWCAWFLRMKKPGEKIKPLSCKCSYSKHQLSVNSLEVNVLPGHQSNNGNTIYSYHAVESPCCPQKNDLVSKGGKMTCPLAEDIELVQKQALMDSLPVIVKILEEVQFIAMRFRKQDEGEEICSEWKFAAAVIDRLCLVAFTLFAIICTFTILMSAPNFIEAVSKDFA</sequence>
<dbReference type="Gene3D" id="2.40.70.10">
    <property type="entry name" value="Acid Proteases"/>
    <property type="match status" value="1"/>
</dbReference>
<evidence type="ECO:0000256" key="15">
    <source>
        <dbReference type="ARBA" id="ARBA00022908"/>
    </source>
</evidence>
<feature type="compositionally biased region" description="Basic and acidic residues" evidence="40">
    <location>
        <begin position="624"/>
        <end position="640"/>
    </location>
</feature>
<evidence type="ECO:0000256" key="5">
    <source>
        <dbReference type="ARBA" id="ARBA00022475"/>
    </source>
</evidence>
<feature type="domain" description="Integrase catalytic" evidence="44">
    <location>
        <begin position="1772"/>
        <end position="1943"/>
    </location>
</feature>
<proteinExistence type="inferred from homology"/>
<evidence type="ECO:0000256" key="31">
    <source>
        <dbReference type="ARBA" id="ARBA00036239"/>
    </source>
</evidence>
<feature type="transmembrane region" description="Helical" evidence="38">
    <location>
        <begin position="68"/>
        <end position="88"/>
    </location>
</feature>
<dbReference type="InterPro" id="IPR041577">
    <property type="entry name" value="RT_RNaseH_2"/>
</dbReference>
<evidence type="ECO:0000256" key="23">
    <source>
        <dbReference type="ARBA" id="ARBA00023172"/>
    </source>
</evidence>
<evidence type="ECO:0000256" key="11">
    <source>
        <dbReference type="ARBA" id="ARBA00022759"/>
    </source>
</evidence>
<dbReference type="NCBIfam" id="TIGR00860">
    <property type="entry name" value="LIC"/>
    <property type="match status" value="1"/>
</dbReference>
<name>A0A3M0LA25_HIRRU</name>
<dbReference type="InterPro" id="IPR021109">
    <property type="entry name" value="Peptidase_aspartic_dom_sf"/>
</dbReference>
<evidence type="ECO:0000256" key="14">
    <source>
        <dbReference type="ARBA" id="ARBA00022884"/>
    </source>
</evidence>
<dbReference type="SUPFAM" id="SSF63712">
    <property type="entry name" value="Nicotinic receptor ligand binding domain-like"/>
    <property type="match status" value="1"/>
</dbReference>
<comment type="catalytic activity">
    <reaction evidence="31">
        <text>Na(+)(in) = Na(+)(out)</text>
        <dbReference type="Rhea" id="RHEA:34963"/>
        <dbReference type="ChEBI" id="CHEBI:29101"/>
    </reaction>
</comment>
<keyword evidence="23" id="KW-0233">DNA recombination</keyword>
<feature type="transmembrane region" description="Helical" evidence="38">
    <location>
        <begin position="427"/>
        <end position="447"/>
    </location>
</feature>
<evidence type="ECO:0000256" key="17">
    <source>
        <dbReference type="ARBA" id="ARBA00022989"/>
    </source>
</evidence>
<evidence type="ECO:0000256" key="7">
    <source>
        <dbReference type="ARBA" id="ARBA00022692"/>
    </source>
</evidence>
<keyword evidence="13" id="KW-0460">Magnesium</keyword>
<evidence type="ECO:0000256" key="36">
    <source>
        <dbReference type="ARBA" id="ARBA00040003"/>
    </source>
</evidence>
<dbReference type="InterPro" id="IPR011701">
    <property type="entry name" value="MFS"/>
</dbReference>
<dbReference type="Pfam" id="PF02932">
    <property type="entry name" value="Neur_chan_memb"/>
    <property type="match status" value="1"/>
</dbReference>
<evidence type="ECO:0000259" key="41">
    <source>
        <dbReference type="PROSITE" id="PS50175"/>
    </source>
</evidence>
<keyword evidence="7 38" id="KW-0812">Transmembrane</keyword>
<dbReference type="PROSITE" id="PS50175">
    <property type="entry name" value="ASP_PROT_RETROV"/>
    <property type="match status" value="1"/>
</dbReference>
<keyword evidence="24" id="KW-0325">Glycoprotein</keyword>
<reference evidence="45 46" key="1">
    <citation type="submission" date="2018-07" db="EMBL/GenBank/DDBJ databases">
        <title>A high quality draft genome assembly of the barn swallow (H. rustica rustica).</title>
        <authorList>
            <person name="Formenti G."/>
            <person name="Chiara M."/>
            <person name="Poveda L."/>
            <person name="Francoijs K.-J."/>
            <person name="Bonisoli-Alquati A."/>
            <person name="Canova L."/>
            <person name="Gianfranceschi L."/>
            <person name="Horner D.S."/>
            <person name="Saino N."/>
        </authorList>
    </citation>
    <scope>NUCLEOTIDE SEQUENCE [LARGE SCALE GENOMIC DNA]</scope>
    <source>
        <strain evidence="45">Chelidonia</strain>
        <tissue evidence="45">Blood</tissue>
    </source>
</reference>
<keyword evidence="12" id="KW-0378">Hydrolase</keyword>
<dbReference type="EMBL" id="QRBI01000092">
    <property type="protein sequence ID" value="RMC22359.1"/>
    <property type="molecule type" value="Genomic_DNA"/>
</dbReference>
<dbReference type="InterPro" id="IPR012337">
    <property type="entry name" value="RNaseH-like_sf"/>
</dbReference>
<feature type="transmembrane region" description="Helical" evidence="38">
    <location>
        <begin position="2227"/>
        <end position="2250"/>
    </location>
</feature>
<keyword evidence="26" id="KW-1071">Ligand-gated ion channel</keyword>
<evidence type="ECO:0000256" key="35">
    <source>
        <dbReference type="ARBA" id="ARBA00037939"/>
    </source>
</evidence>
<dbReference type="InterPro" id="IPR043128">
    <property type="entry name" value="Rev_trsase/Diguanyl_cyclase"/>
</dbReference>
<dbReference type="InterPro" id="IPR051320">
    <property type="entry name" value="Viral_Replic_Matur_Polypro"/>
</dbReference>
<comment type="caution">
    <text evidence="38">Lacks conserved residue(s) required for the propagation of feature annotation.</text>
</comment>
<comment type="catalytic activity">
    <reaction evidence="32">
        <text>Ca(2+)(in) = Ca(2+)(out)</text>
        <dbReference type="Rhea" id="RHEA:29671"/>
        <dbReference type="ChEBI" id="CHEBI:29108"/>
    </reaction>
</comment>
<evidence type="ECO:0000256" key="28">
    <source>
        <dbReference type="ARBA" id="ARBA00034104"/>
    </source>
</evidence>
<feature type="compositionally biased region" description="Basic and acidic residues" evidence="40">
    <location>
        <begin position="665"/>
        <end position="674"/>
    </location>
</feature>
<dbReference type="Proteomes" id="UP000269221">
    <property type="component" value="Unassembled WGS sequence"/>
</dbReference>
<keyword evidence="21" id="KW-1015">Disulfide bond</keyword>
<comment type="catalytic activity">
    <reaction evidence="1">
        <text>NH4(+)(in) = NH4(+)(out)</text>
        <dbReference type="Rhea" id="RHEA:28747"/>
        <dbReference type="ChEBI" id="CHEBI:28938"/>
    </reaction>
</comment>
<dbReference type="CDD" id="cd17399">
    <property type="entry name" value="MFS_MFSD7"/>
    <property type="match status" value="1"/>
</dbReference>
<evidence type="ECO:0000256" key="26">
    <source>
        <dbReference type="ARBA" id="ARBA00023286"/>
    </source>
</evidence>
<dbReference type="SUPFAM" id="SSF53098">
    <property type="entry name" value="Ribonuclease H-like"/>
    <property type="match status" value="2"/>
</dbReference>
<evidence type="ECO:0000256" key="37">
    <source>
        <dbReference type="ARBA" id="ARBA00081631"/>
    </source>
</evidence>
<dbReference type="PANTHER" id="PTHR33064:SF29">
    <property type="entry name" value="PEPTIDASE A2 DOMAIN-CONTAINING PROTEIN-RELATED"/>
    <property type="match status" value="1"/>
</dbReference>
<dbReference type="InterPro" id="IPR000477">
    <property type="entry name" value="RT_dom"/>
</dbReference>
<feature type="region of interest" description="Disordered" evidence="40">
    <location>
        <begin position="614"/>
        <end position="683"/>
    </location>
</feature>
<comment type="subcellular location">
    <subcellularLocation>
        <location evidence="28">Postsynaptic cell membrane</location>
        <topology evidence="28">Multi-pass membrane protein</topology>
    </subcellularLocation>
</comment>
<evidence type="ECO:0000256" key="20">
    <source>
        <dbReference type="ARBA" id="ARBA00023136"/>
    </source>
</evidence>
<evidence type="ECO:0000259" key="43">
    <source>
        <dbReference type="PROSITE" id="PS50879"/>
    </source>
</evidence>
<feature type="domain" description="Reverse transcriptase" evidence="42">
    <location>
        <begin position="1128"/>
        <end position="1309"/>
    </location>
</feature>
<evidence type="ECO:0000256" key="33">
    <source>
        <dbReference type="ARBA" id="ARBA00036754"/>
    </source>
</evidence>
<evidence type="ECO:0000256" key="12">
    <source>
        <dbReference type="ARBA" id="ARBA00022801"/>
    </source>
</evidence>
<dbReference type="EC" id="3.1.26.4" evidence="3"/>
<dbReference type="STRING" id="333673.A0A3M0LA25"/>
<evidence type="ECO:0000256" key="16">
    <source>
        <dbReference type="ARBA" id="ARBA00022918"/>
    </source>
</evidence>
<evidence type="ECO:0000256" key="3">
    <source>
        <dbReference type="ARBA" id="ARBA00012180"/>
    </source>
</evidence>
<dbReference type="SUPFAM" id="SSF50630">
    <property type="entry name" value="Acid proteases"/>
    <property type="match status" value="1"/>
</dbReference>
<evidence type="ECO:0000256" key="10">
    <source>
        <dbReference type="ARBA" id="ARBA00022729"/>
    </source>
</evidence>
<evidence type="ECO:0000256" key="32">
    <source>
        <dbReference type="ARBA" id="ARBA00036634"/>
    </source>
</evidence>
<dbReference type="InterPro" id="IPR002156">
    <property type="entry name" value="RNaseH_domain"/>
</dbReference>
<evidence type="ECO:0000256" key="18">
    <source>
        <dbReference type="ARBA" id="ARBA00023018"/>
    </source>
</evidence>
<comment type="catalytic activity">
    <reaction evidence="33">
        <text>guanidine(out) = guanidine(in)</text>
        <dbReference type="Rhea" id="RHEA:73883"/>
        <dbReference type="ChEBI" id="CHEBI:30087"/>
    </reaction>
</comment>
<keyword evidence="5" id="KW-1003">Cell membrane</keyword>
<keyword evidence="4 38" id="KW-0813">Transport</keyword>
<evidence type="ECO:0000256" key="39">
    <source>
        <dbReference type="SAM" id="Coils"/>
    </source>
</evidence>
<feature type="transmembrane region" description="Helical" evidence="38">
    <location>
        <begin position="317"/>
        <end position="337"/>
    </location>
</feature>
<accession>A0A3M0LA25</accession>
<dbReference type="Pfam" id="PF17919">
    <property type="entry name" value="RT_RNaseH_2"/>
    <property type="match status" value="1"/>
</dbReference>
<evidence type="ECO:0000256" key="13">
    <source>
        <dbReference type="ARBA" id="ARBA00022842"/>
    </source>
</evidence>
<comment type="catalytic activity">
    <reaction evidence="34">
        <text>choline(out) = choline(in)</text>
        <dbReference type="Rhea" id="RHEA:32751"/>
        <dbReference type="ChEBI" id="CHEBI:15354"/>
    </reaction>
</comment>
<keyword evidence="18" id="KW-0770">Synapse</keyword>
<dbReference type="PROSITE" id="PS50879">
    <property type="entry name" value="RNASE_H_1"/>
    <property type="match status" value="1"/>
</dbReference>
<feature type="transmembrane region" description="Helical" evidence="38">
    <location>
        <begin position="226"/>
        <end position="248"/>
    </location>
</feature>
<keyword evidence="11" id="KW-0255">Endonuclease</keyword>
<feature type="transmembrane region" description="Helical" evidence="38">
    <location>
        <begin position="2197"/>
        <end position="2215"/>
    </location>
</feature>
<evidence type="ECO:0000256" key="1">
    <source>
        <dbReference type="ARBA" id="ARBA00000309"/>
    </source>
</evidence>
<dbReference type="InterPro" id="IPR006202">
    <property type="entry name" value="Neur_chan_lig-bd"/>
</dbReference>
<keyword evidence="14" id="KW-0694">RNA-binding</keyword>
<dbReference type="Gene3D" id="3.30.70.270">
    <property type="match status" value="2"/>
</dbReference>
<feature type="transmembrane region" description="Helical" evidence="38">
    <location>
        <begin position="2166"/>
        <end position="2191"/>
    </location>
</feature>
<keyword evidence="25" id="KW-0628">Postsynaptic cell membrane</keyword>
<evidence type="ECO:0000256" key="38">
    <source>
        <dbReference type="RuleBase" id="RU000687"/>
    </source>
</evidence>
<protein>
    <recommendedName>
        <fullName evidence="36">Neuronal acetylcholine receptor subunit alpha-7</fullName>
        <ecNumber evidence="3">3.1.26.4</ecNumber>
    </recommendedName>
    <alternativeName>
        <fullName evidence="37">Nicotinic acetylcholine receptor subunit alpha-7</fullName>
    </alternativeName>
</protein>
<evidence type="ECO:0000259" key="44">
    <source>
        <dbReference type="PROSITE" id="PS50994"/>
    </source>
</evidence>
<dbReference type="PROSITE" id="PS00141">
    <property type="entry name" value="ASP_PROTEASE"/>
    <property type="match status" value="1"/>
</dbReference>
<dbReference type="PROSITE" id="PS00236">
    <property type="entry name" value="NEUROTR_ION_CHANNEL"/>
    <property type="match status" value="1"/>
</dbReference>
<dbReference type="GO" id="GO:0006508">
    <property type="term" value="P:proteolysis"/>
    <property type="evidence" value="ECO:0007669"/>
    <property type="project" value="InterPro"/>
</dbReference>
<comment type="catalytic activity">
    <reaction evidence="30">
        <text>K(+)(in) = K(+)(out)</text>
        <dbReference type="Rhea" id="RHEA:29463"/>
        <dbReference type="ChEBI" id="CHEBI:29103"/>
    </reaction>
</comment>
<dbReference type="InterPro" id="IPR036734">
    <property type="entry name" value="Neur_chan_lig-bd_sf"/>
</dbReference>
<evidence type="ECO:0000256" key="24">
    <source>
        <dbReference type="ARBA" id="ARBA00023180"/>
    </source>
</evidence>
<keyword evidence="6" id="KW-0808">Transferase</keyword>
<evidence type="ECO:0000256" key="6">
    <source>
        <dbReference type="ARBA" id="ARBA00022679"/>
    </source>
</evidence>
<dbReference type="Gene3D" id="3.10.10.10">
    <property type="entry name" value="HIV Type 1 Reverse Transcriptase, subunit A, domain 1"/>
    <property type="match status" value="1"/>
</dbReference>
<keyword evidence="39" id="KW-0175">Coiled coil</keyword>
<organism evidence="45 46">
    <name type="scientific">Hirundo rustica rustica</name>
    <dbReference type="NCBI Taxonomy" id="333673"/>
    <lineage>
        <taxon>Eukaryota</taxon>
        <taxon>Metazoa</taxon>
        <taxon>Chordata</taxon>
        <taxon>Craniata</taxon>
        <taxon>Vertebrata</taxon>
        <taxon>Euteleostomi</taxon>
        <taxon>Archelosauria</taxon>
        <taxon>Archosauria</taxon>
        <taxon>Dinosauria</taxon>
        <taxon>Saurischia</taxon>
        <taxon>Theropoda</taxon>
        <taxon>Coelurosauria</taxon>
        <taxon>Aves</taxon>
        <taxon>Neognathae</taxon>
        <taxon>Neoaves</taxon>
        <taxon>Telluraves</taxon>
        <taxon>Australaves</taxon>
        <taxon>Passeriformes</taxon>
        <taxon>Sylvioidea</taxon>
        <taxon>Hirundinidae</taxon>
        <taxon>Hirundo</taxon>
    </lineage>
</organism>
<keyword evidence="9" id="KW-0540">Nuclease</keyword>
<dbReference type="GO" id="GO:0006310">
    <property type="term" value="P:DNA recombination"/>
    <property type="evidence" value="ECO:0007669"/>
    <property type="project" value="UniProtKB-KW"/>
</dbReference>
<dbReference type="PROSITE" id="PS50878">
    <property type="entry name" value="RT_POL"/>
    <property type="match status" value="1"/>
</dbReference>
<dbReference type="InterPro" id="IPR036259">
    <property type="entry name" value="MFS_trans_sf"/>
</dbReference>
<keyword evidence="15" id="KW-0229">DNA integration</keyword>
<dbReference type="GO" id="GO:0004190">
    <property type="term" value="F:aspartic-type endopeptidase activity"/>
    <property type="evidence" value="ECO:0007669"/>
    <property type="project" value="InterPro"/>
</dbReference>
<dbReference type="GO" id="GO:0022848">
    <property type="term" value="F:acetylcholine-gated monoatomic cation-selective channel activity"/>
    <property type="evidence" value="ECO:0007669"/>
    <property type="project" value="InterPro"/>
</dbReference>
<feature type="coiled-coil region" evidence="39">
    <location>
        <begin position="868"/>
        <end position="895"/>
    </location>
</feature>
<dbReference type="InterPro" id="IPR002394">
    <property type="entry name" value="Nicotinic_acetylcholine_rcpt"/>
</dbReference>
<comment type="similarity">
    <text evidence="35">Belongs to the ligand-gated ion channel (TC 1.A.9) family. Acetylcholine receptor (TC 1.A.9.1) subfamily. Alpha-7/CHRNA7 sub-subfamily.</text>
</comment>
<comment type="catalytic activity">
    <reaction evidence="29">
        <text>L-arginine(in) = L-arginine(out)</text>
        <dbReference type="Rhea" id="RHEA:32143"/>
        <dbReference type="ChEBI" id="CHEBI:32682"/>
    </reaction>
</comment>
<dbReference type="InterPro" id="IPR001584">
    <property type="entry name" value="Integrase_cat-core"/>
</dbReference>
<feature type="transmembrane region" description="Helical" evidence="38">
    <location>
        <begin position="357"/>
        <end position="376"/>
    </location>
</feature>
<dbReference type="InterPro" id="IPR018000">
    <property type="entry name" value="Neurotransmitter_ion_chnl_CS"/>
</dbReference>
<dbReference type="Pfam" id="PF02931">
    <property type="entry name" value="Neur_chan_LBD"/>
    <property type="match status" value="1"/>
</dbReference>
<dbReference type="Pfam" id="PF00075">
    <property type="entry name" value="RNase_H"/>
    <property type="match status" value="1"/>
</dbReference>
<evidence type="ECO:0000256" key="21">
    <source>
        <dbReference type="ARBA" id="ARBA00023157"/>
    </source>
</evidence>
<dbReference type="InterPro" id="IPR006201">
    <property type="entry name" value="Neur_channel"/>
</dbReference>
<keyword evidence="19 38" id="KW-0406">Ion transport</keyword>
<evidence type="ECO:0000313" key="45">
    <source>
        <dbReference type="EMBL" id="RMC22359.1"/>
    </source>
</evidence>
<evidence type="ECO:0000256" key="27">
    <source>
        <dbReference type="ARBA" id="ARBA00023303"/>
    </source>
</evidence>
<dbReference type="SUPFAM" id="SSF90112">
    <property type="entry name" value="Neurotransmitter-gated ion-channel transmembrane pore"/>
    <property type="match status" value="1"/>
</dbReference>
<keyword evidence="27 38" id="KW-0407">Ion channel</keyword>
<evidence type="ECO:0000256" key="19">
    <source>
        <dbReference type="ARBA" id="ARBA00023065"/>
    </source>
</evidence>
<dbReference type="InterPro" id="IPR038050">
    <property type="entry name" value="Neuro_actylchol_rec"/>
</dbReference>
<dbReference type="InterPro" id="IPR043502">
    <property type="entry name" value="DNA/RNA_pol_sf"/>
</dbReference>
<dbReference type="CDD" id="cd19021">
    <property type="entry name" value="LGIC_ECD_nAChR_A7L"/>
    <property type="match status" value="1"/>
</dbReference>
<dbReference type="OrthoDB" id="9222336at2759"/>
<keyword evidence="8" id="KW-0548">Nucleotidyltransferase</keyword>
<dbReference type="GO" id="GO:0004523">
    <property type="term" value="F:RNA-DNA hybrid ribonuclease activity"/>
    <property type="evidence" value="ECO:0007669"/>
    <property type="project" value="UniProtKB-EC"/>
</dbReference>
<dbReference type="FunFam" id="1.20.58.390:FF:000011">
    <property type="entry name" value="neuronal acetylcholine receptor subunit alpha-7"/>
    <property type="match status" value="1"/>
</dbReference>
<dbReference type="Gene3D" id="2.70.170.10">
    <property type="entry name" value="Neurotransmitter-gated ion-channel ligand-binding domain"/>
    <property type="match status" value="1"/>
</dbReference>
<dbReference type="GO" id="GO:0045211">
    <property type="term" value="C:postsynaptic membrane"/>
    <property type="evidence" value="ECO:0007669"/>
    <property type="project" value="UniProtKB-SubCell"/>
</dbReference>
<dbReference type="GO" id="GO:0015074">
    <property type="term" value="P:DNA integration"/>
    <property type="evidence" value="ECO:0007669"/>
    <property type="project" value="UniProtKB-KW"/>
</dbReference>
<evidence type="ECO:0000256" key="40">
    <source>
        <dbReference type="SAM" id="MobiDB-lite"/>
    </source>
</evidence>
<evidence type="ECO:0000256" key="25">
    <source>
        <dbReference type="ARBA" id="ARBA00023257"/>
    </source>
</evidence>
<keyword evidence="16" id="KW-0695">RNA-directed DNA polymerase</keyword>
<dbReference type="Pfam" id="PF00665">
    <property type="entry name" value="rve"/>
    <property type="match status" value="1"/>
</dbReference>
<dbReference type="FunFam" id="3.30.70.270:FF:000020">
    <property type="entry name" value="Transposon Tf2-6 polyprotein-like Protein"/>
    <property type="match status" value="1"/>
</dbReference>
<dbReference type="FunFam" id="2.70.170.10:FF:000009">
    <property type="entry name" value="Neuronal acetylcholine receptor subunit alpha-7"/>
    <property type="match status" value="1"/>
</dbReference>
<evidence type="ECO:0000256" key="8">
    <source>
        <dbReference type="ARBA" id="ARBA00022695"/>
    </source>
</evidence>
<dbReference type="Pfam" id="PF07690">
    <property type="entry name" value="MFS_1"/>
    <property type="match status" value="1"/>
</dbReference>
<evidence type="ECO:0000256" key="34">
    <source>
        <dbReference type="ARBA" id="ARBA00036811"/>
    </source>
</evidence>
<evidence type="ECO:0000313" key="46">
    <source>
        <dbReference type="Proteomes" id="UP000269221"/>
    </source>
</evidence>
<keyword evidence="10" id="KW-0732">Signal</keyword>
<feature type="transmembrane region" description="Helical" evidence="38">
    <location>
        <begin position="163"/>
        <end position="192"/>
    </location>
</feature>
<dbReference type="GO" id="GO:0004888">
    <property type="term" value="F:transmembrane signaling receptor activity"/>
    <property type="evidence" value="ECO:0007669"/>
    <property type="project" value="InterPro"/>
</dbReference>
<dbReference type="InterPro" id="IPR036719">
    <property type="entry name" value="Neuro-gated_channel_TM_sf"/>
</dbReference>
<feature type="transmembrane region" description="Helical" evidence="38">
    <location>
        <begin position="2406"/>
        <end position="2430"/>
    </location>
</feature>
<keyword evidence="17 38" id="KW-1133">Transmembrane helix</keyword>
<evidence type="ECO:0000256" key="29">
    <source>
        <dbReference type="ARBA" id="ARBA00034423"/>
    </source>
</evidence>
<dbReference type="GO" id="GO:0003964">
    <property type="term" value="F:RNA-directed DNA polymerase activity"/>
    <property type="evidence" value="ECO:0007669"/>
    <property type="project" value="UniProtKB-KW"/>
</dbReference>
<dbReference type="InterPro" id="IPR006029">
    <property type="entry name" value="Neurotrans-gated_channel_TM"/>
</dbReference>
<keyword evidence="20 38" id="KW-0472">Membrane</keyword>
<keyword evidence="46" id="KW-1185">Reference proteome</keyword>
<evidence type="ECO:0000259" key="42">
    <source>
        <dbReference type="PROSITE" id="PS50878"/>
    </source>
</evidence>
<dbReference type="InterPro" id="IPR001969">
    <property type="entry name" value="Aspartic_peptidase_AS"/>
</dbReference>
<evidence type="ECO:0000256" key="2">
    <source>
        <dbReference type="ARBA" id="ARBA00010879"/>
    </source>
</evidence>
<comment type="caution">
    <text evidence="45">The sequence shown here is derived from an EMBL/GenBank/DDBJ whole genome shotgun (WGS) entry which is preliminary data.</text>
</comment>
<feature type="transmembrane region" description="Helical" evidence="38">
    <location>
        <begin position="28"/>
        <end position="48"/>
    </location>
</feature>
<dbReference type="CDD" id="cd19051">
    <property type="entry name" value="LGIC_TM_cation"/>
    <property type="match status" value="1"/>
</dbReference>
<comment type="similarity">
    <text evidence="2">Belongs to the beta type-B retroviral polymerase family. HERV class-II K(HML-2) pol subfamily.</text>
</comment>
<dbReference type="Gene3D" id="1.20.1250.20">
    <property type="entry name" value="MFS general substrate transporter like domains"/>
    <property type="match status" value="1"/>
</dbReference>
<evidence type="ECO:0000256" key="30">
    <source>
        <dbReference type="ARBA" id="ARBA00034430"/>
    </source>
</evidence>
<evidence type="ECO:0000256" key="9">
    <source>
        <dbReference type="ARBA" id="ARBA00022722"/>
    </source>
</evidence>
<dbReference type="InterPro" id="IPR001995">
    <property type="entry name" value="Peptidase_A2_cat"/>
</dbReference>